<dbReference type="InterPro" id="IPR035965">
    <property type="entry name" value="PAS-like_dom_sf"/>
</dbReference>
<gene>
    <name evidence="3" type="ORF">FJY75_10880</name>
</gene>
<dbReference type="PANTHER" id="PTHR39966">
    <property type="entry name" value="BLL2471 PROTEIN-RELATED"/>
    <property type="match status" value="1"/>
</dbReference>
<dbReference type="GO" id="GO:0005886">
    <property type="term" value="C:plasma membrane"/>
    <property type="evidence" value="ECO:0007669"/>
    <property type="project" value="TreeGrafter"/>
</dbReference>
<dbReference type="SUPFAM" id="SSF55785">
    <property type="entry name" value="PYP-like sensor domain (PAS domain)"/>
    <property type="match status" value="1"/>
</dbReference>
<dbReference type="Gene3D" id="3.30.450.20">
    <property type="entry name" value="PAS domain"/>
    <property type="match status" value="1"/>
</dbReference>
<feature type="domain" description="DUF438" evidence="2">
    <location>
        <begin position="15"/>
        <end position="79"/>
    </location>
</feature>
<dbReference type="PANTHER" id="PTHR39966:SF3">
    <property type="entry name" value="DUF438 DOMAIN-CONTAINING PROTEIN"/>
    <property type="match status" value="1"/>
</dbReference>
<dbReference type="Pfam" id="PF01814">
    <property type="entry name" value="Hemerythrin"/>
    <property type="match status" value="1"/>
</dbReference>
<evidence type="ECO:0000313" key="4">
    <source>
        <dbReference type="Proteomes" id="UP000748308"/>
    </source>
</evidence>
<protein>
    <submittedName>
        <fullName evidence="3">DUF438 domain-containing protein</fullName>
    </submittedName>
</protein>
<proteinExistence type="predicted"/>
<evidence type="ECO:0000259" key="1">
    <source>
        <dbReference type="Pfam" id="PF01814"/>
    </source>
</evidence>
<dbReference type="EMBL" id="VGIY01000329">
    <property type="protein sequence ID" value="MBM3318342.1"/>
    <property type="molecule type" value="Genomic_DNA"/>
</dbReference>
<name>A0A937XDK6_UNCEI</name>
<evidence type="ECO:0000259" key="2">
    <source>
        <dbReference type="Pfam" id="PF04282"/>
    </source>
</evidence>
<dbReference type="Pfam" id="PF13596">
    <property type="entry name" value="PAS_10"/>
    <property type="match status" value="1"/>
</dbReference>
<evidence type="ECO:0000313" key="3">
    <source>
        <dbReference type="EMBL" id="MBM3318342.1"/>
    </source>
</evidence>
<accession>A0A937XDK6</accession>
<dbReference type="Gene3D" id="1.20.120.520">
    <property type="entry name" value="nmb1532 protein domain like"/>
    <property type="match status" value="1"/>
</dbReference>
<dbReference type="InterPro" id="IPR012312">
    <property type="entry name" value="Hemerythrin-like"/>
</dbReference>
<reference evidence="3" key="1">
    <citation type="submission" date="2019-03" db="EMBL/GenBank/DDBJ databases">
        <title>Lake Tanganyika Metagenome-Assembled Genomes (MAGs).</title>
        <authorList>
            <person name="Tran P."/>
        </authorList>
    </citation>
    <scope>NUCLEOTIDE SEQUENCE</scope>
    <source>
        <strain evidence="3">M_DeepCast_400m_m2_100</strain>
    </source>
</reference>
<comment type="caution">
    <text evidence="3">The sequence shown here is derived from an EMBL/GenBank/DDBJ whole genome shotgun (WGS) entry which is preliminary data.</text>
</comment>
<organism evidence="3 4">
    <name type="scientific">Eiseniibacteriota bacterium</name>
    <dbReference type="NCBI Taxonomy" id="2212470"/>
    <lineage>
        <taxon>Bacteria</taxon>
        <taxon>Candidatus Eiseniibacteriota</taxon>
    </lineage>
</organism>
<sequence length="423" mass="46548">MSERNERETERLAELQRIIRRLHAGEPPQQVKEQLRALLGQVSTEEIAAMEQTLMREGMAVEEIMGMCDLHHQVMAEMIAAAPQEVPAGHPVDTLRRENAALAARASELRTLLEALAAPTTGAPAAEEQALAARAALNDLMDVEKHYRRKENLIFPFLERHGISGPSKVMWGKHDEARALLKALERAWPAAGAPAGAWRALAEGPAARALSALEEMIAKEEHILIPMTLERFAPEEWGDIYRQSPEIGWCLVDPRGGYEPPPPAGGVPAYARSGGAEGSAASAAPGAVSDGVVLPTGSLSLEQLRALFDTLPVDITFVDAEDRVRFYSEGKRVFVRAPAIIGRLVHHCHPPKSVHIVEKILDDFRSGRQSAAEFWIEMRGRFIHIRYFALRDAGGRYLGTLEVTQDATGIRALQGERRLLAYE</sequence>
<dbReference type="Pfam" id="PF04282">
    <property type="entry name" value="DUF438"/>
    <property type="match status" value="1"/>
</dbReference>
<dbReference type="AlphaFoldDB" id="A0A937XDK6"/>
<dbReference type="InterPro" id="IPR007380">
    <property type="entry name" value="DUF438"/>
</dbReference>
<dbReference type="Proteomes" id="UP000748308">
    <property type="component" value="Unassembled WGS sequence"/>
</dbReference>
<feature type="domain" description="Hemerythrin-like" evidence="1">
    <location>
        <begin position="90"/>
        <end position="227"/>
    </location>
</feature>